<evidence type="ECO:0000313" key="2">
    <source>
        <dbReference type="Proteomes" id="UP001239111"/>
    </source>
</evidence>
<sequence>MGRIYRREPQNPSSAIVQSILHPTKPKKRDALDWGIAYEVVAERKLRESGHNIQDCGLIMHPSALGIAATADDLIDDNGTLEVKCPYSAREVYPLEAITGSYHISENFYEDSDGLHLVENRDIYCQIQGPLAKSIVSLLSRQQKRYTPCESRGMRSLSVI</sequence>
<reference evidence="1" key="1">
    <citation type="submission" date="2023-04" db="EMBL/GenBank/DDBJ databases">
        <title>A chromosome-level genome assembly of the parasitoid wasp Eretmocerus hayati.</title>
        <authorList>
            <person name="Zhong Y."/>
            <person name="Liu S."/>
            <person name="Liu Y."/>
        </authorList>
    </citation>
    <scope>NUCLEOTIDE SEQUENCE</scope>
    <source>
        <strain evidence="1">ZJU_SS_LIU_2023</strain>
    </source>
</reference>
<organism evidence="1 2">
    <name type="scientific">Eretmocerus hayati</name>
    <dbReference type="NCBI Taxonomy" id="131215"/>
    <lineage>
        <taxon>Eukaryota</taxon>
        <taxon>Metazoa</taxon>
        <taxon>Ecdysozoa</taxon>
        <taxon>Arthropoda</taxon>
        <taxon>Hexapoda</taxon>
        <taxon>Insecta</taxon>
        <taxon>Pterygota</taxon>
        <taxon>Neoptera</taxon>
        <taxon>Endopterygota</taxon>
        <taxon>Hymenoptera</taxon>
        <taxon>Apocrita</taxon>
        <taxon>Proctotrupomorpha</taxon>
        <taxon>Chalcidoidea</taxon>
        <taxon>Aphelinidae</taxon>
        <taxon>Aphelininae</taxon>
        <taxon>Eretmocerus</taxon>
    </lineage>
</organism>
<accession>A0ACC2PPM4</accession>
<evidence type="ECO:0000313" key="1">
    <source>
        <dbReference type="EMBL" id="KAJ8685539.1"/>
    </source>
</evidence>
<keyword evidence="2" id="KW-1185">Reference proteome</keyword>
<comment type="caution">
    <text evidence="1">The sequence shown here is derived from an EMBL/GenBank/DDBJ whole genome shotgun (WGS) entry which is preliminary data.</text>
</comment>
<gene>
    <name evidence="1" type="ORF">QAD02_021332</name>
</gene>
<proteinExistence type="predicted"/>
<dbReference type="Proteomes" id="UP001239111">
    <property type="component" value="Chromosome 1"/>
</dbReference>
<dbReference type="EMBL" id="CM056741">
    <property type="protein sequence ID" value="KAJ8685539.1"/>
    <property type="molecule type" value="Genomic_DNA"/>
</dbReference>
<name>A0ACC2PPM4_9HYME</name>
<protein>
    <submittedName>
        <fullName evidence="1">Uncharacterized protein</fullName>
    </submittedName>
</protein>